<evidence type="ECO:0000259" key="8">
    <source>
        <dbReference type="SMART" id="SM00382"/>
    </source>
</evidence>
<dbReference type="CDD" id="cd19498">
    <property type="entry name" value="RecA-like_HslU"/>
    <property type="match status" value="1"/>
</dbReference>
<keyword evidence="6 7" id="KW-0143">Chaperone</keyword>
<dbReference type="NCBIfam" id="NF003544">
    <property type="entry name" value="PRK05201.1"/>
    <property type="match status" value="1"/>
</dbReference>
<dbReference type="HAMAP" id="MF_00249">
    <property type="entry name" value="HslU"/>
    <property type="match status" value="1"/>
</dbReference>
<evidence type="ECO:0000256" key="1">
    <source>
        <dbReference type="ARBA" id="ARBA00004496"/>
    </source>
</evidence>
<comment type="subcellular location">
    <subcellularLocation>
        <location evidence="1 7">Cytoplasm</location>
    </subcellularLocation>
</comment>
<feature type="domain" description="AAA+ ATPase" evidence="8">
    <location>
        <begin position="48"/>
        <end position="331"/>
    </location>
</feature>
<dbReference type="AlphaFoldDB" id="A0A5Q0LWV7"/>
<keyword evidence="4 7" id="KW-0547">Nucleotide-binding</keyword>
<evidence type="ECO:0000256" key="6">
    <source>
        <dbReference type="ARBA" id="ARBA00023186"/>
    </source>
</evidence>
<feature type="binding site" evidence="7">
    <location>
        <position position="255"/>
    </location>
    <ligand>
        <name>ATP</name>
        <dbReference type="ChEBI" id="CHEBI:30616"/>
    </ligand>
</feature>
<dbReference type="SMART" id="SM00382">
    <property type="entry name" value="AAA"/>
    <property type="match status" value="1"/>
</dbReference>
<dbReference type="Pfam" id="PF00004">
    <property type="entry name" value="AAA"/>
    <property type="match status" value="1"/>
</dbReference>
<dbReference type="InterPro" id="IPR050052">
    <property type="entry name" value="ATP-dep_Clp_protease_ClpX"/>
</dbReference>
<evidence type="ECO:0000256" key="3">
    <source>
        <dbReference type="ARBA" id="ARBA00022490"/>
    </source>
</evidence>
<dbReference type="PANTHER" id="PTHR48102:SF3">
    <property type="entry name" value="ATP-DEPENDENT PROTEASE ATPASE SUBUNIT HSLU"/>
    <property type="match status" value="1"/>
</dbReference>
<dbReference type="FunFam" id="3.40.50.300:FF:000213">
    <property type="entry name" value="ATP-dependent protease ATPase subunit HslU"/>
    <property type="match status" value="1"/>
</dbReference>
<sequence>MSMTPQEIVSELDNHIVGQPAAKRAVAIALRNRWRRQKVDDTLRHEITPKNILMIGPTGVGKTEIARRLARLADAPFIKVEATKFTEVGYVGKDVDSIIRDLAEIAVKQTRESESVKVRARAEDAAEERILDALLPPARGVDGAAPALDSPNPTRQAFRKKLREHQLDDKEIELDLAETRAPLEIMGPAGMEEMTEQLRGMFGQMGGGKRKTRKLKIAEAMRLLIDEEAAKLVNEDEIRTQAIANAEQNGIVFIDEIDKVATRSEAQGSDVSRQGVQRDLLPLVEGTAVSTKYGVVRTDHMLFIASGAFHLSKPSDLIPELQGRFPIRVELQSLSVSDFESILTQTRASLVKQYQALLATEGVTLDFTPDGITRLAAIAFEVNERTENIGARRLSTVMERLLDEVSFDATRIEGQTVRIDAAYVDERLAALSHDEDLSRFIL</sequence>
<dbReference type="SMART" id="SM01086">
    <property type="entry name" value="ClpB_D2-small"/>
    <property type="match status" value="1"/>
</dbReference>
<comment type="subunit">
    <text evidence="7">A double ring-shaped homohexamer of HslV is capped on each side by a ring-shaped HslU homohexamer. The assembly of the HslU/HslV complex is dependent on binding of ATP.</text>
</comment>
<feature type="binding site" evidence="7">
    <location>
        <position position="17"/>
    </location>
    <ligand>
        <name>ATP</name>
        <dbReference type="ChEBI" id="CHEBI:30616"/>
    </ligand>
</feature>
<dbReference type="SUPFAM" id="SSF52540">
    <property type="entry name" value="P-loop containing nucleoside triphosphate hydrolases"/>
    <property type="match status" value="1"/>
</dbReference>
<dbReference type="Gene3D" id="1.10.8.60">
    <property type="match status" value="1"/>
</dbReference>
<evidence type="ECO:0000313" key="11">
    <source>
        <dbReference type="Proteomes" id="UP000326780"/>
    </source>
</evidence>
<comment type="function">
    <text evidence="7">ATPase subunit of a proteasome-like degradation complex; this subunit has chaperone activity. The binding of ATP and its subsequent hydrolysis by HslU are essential for unfolding of protein substrates subsequently hydrolyzed by HslV. HslU recognizes the N-terminal part of its protein substrates and unfolds these before they are guided to HslV for hydrolysis.</text>
</comment>
<dbReference type="InterPro" id="IPR027417">
    <property type="entry name" value="P-loop_NTPase"/>
</dbReference>
<feature type="binding site" evidence="7">
    <location>
        <begin position="59"/>
        <end position="64"/>
    </location>
    <ligand>
        <name>ATP</name>
        <dbReference type="ChEBI" id="CHEBI:30616"/>
    </ligand>
</feature>
<evidence type="ECO:0000256" key="5">
    <source>
        <dbReference type="ARBA" id="ARBA00022840"/>
    </source>
</evidence>
<protein>
    <recommendedName>
        <fullName evidence="7">ATP-dependent protease ATPase subunit HslU</fullName>
    </recommendedName>
    <alternativeName>
        <fullName evidence="7">Unfoldase HslU</fullName>
    </alternativeName>
</protein>
<dbReference type="Proteomes" id="UP000326780">
    <property type="component" value="Chromosome"/>
</dbReference>
<feature type="binding site" evidence="7">
    <location>
        <position position="392"/>
    </location>
    <ligand>
        <name>ATP</name>
        <dbReference type="ChEBI" id="CHEBI:30616"/>
    </ligand>
</feature>
<dbReference type="FunFam" id="1.10.8.10:FF:000028">
    <property type="entry name" value="ATP-dependent protease ATPase subunit HslU"/>
    <property type="match status" value="1"/>
</dbReference>
<keyword evidence="3 7" id="KW-0963">Cytoplasm</keyword>
<keyword evidence="10" id="KW-0645">Protease</keyword>
<organism evidence="10 11">
    <name type="scientific">Variovorax paradoxus</name>
    <dbReference type="NCBI Taxonomy" id="34073"/>
    <lineage>
        <taxon>Bacteria</taxon>
        <taxon>Pseudomonadati</taxon>
        <taxon>Pseudomonadota</taxon>
        <taxon>Betaproteobacteria</taxon>
        <taxon>Burkholderiales</taxon>
        <taxon>Comamonadaceae</taxon>
        <taxon>Variovorax</taxon>
    </lineage>
</organism>
<dbReference type="FunFam" id="3.40.50.300:FF:000220">
    <property type="entry name" value="ATP-dependent protease ATPase subunit HslU"/>
    <property type="match status" value="1"/>
</dbReference>
<keyword evidence="10" id="KW-0378">Hydrolase</keyword>
<dbReference type="EMBL" id="CP045644">
    <property type="protein sequence ID" value="QFZ81676.1"/>
    <property type="molecule type" value="Genomic_DNA"/>
</dbReference>
<dbReference type="InterPro" id="IPR019489">
    <property type="entry name" value="Clp_ATPase_C"/>
</dbReference>
<evidence type="ECO:0000259" key="9">
    <source>
        <dbReference type="SMART" id="SM01086"/>
    </source>
</evidence>
<comment type="similarity">
    <text evidence="2 7">Belongs to the ClpX chaperone family. HslU subfamily.</text>
</comment>
<reference evidence="10 11" key="1">
    <citation type="submission" date="2019-10" db="EMBL/GenBank/DDBJ databases">
        <title>Complete genome sequence of Variovorax paradoxus 5C-2.</title>
        <authorList>
            <person name="Gogoleva N.E."/>
            <person name="Balkin A.S."/>
        </authorList>
    </citation>
    <scope>NUCLEOTIDE SEQUENCE [LARGE SCALE GENOMIC DNA]</scope>
    <source>
        <strain evidence="10 11">5C-2</strain>
    </source>
</reference>
<proteinExistence type="inferred from homology"/>
<evidence type="ECO:0000256" key="7">
    <source>
        <dbReference type="HAMAP-Rule" id="MF_00249"/>
    </source>
</evidence>
<evidence type="ECO:0000256" key="2">
    <source>
        <dbReference type="ARBA" id="ARBA00009771"/>
    </source>
</evidence>
<dbReference type="GO" id="GO:0009376">
    <property type="term" value="C:HslUV protease complex"/>
    <property type="evidence" value="ECO:0007669"/>
    <property type="project" value="UniProtKB-UniRule"/>
</dbReference>
<dbReference type="GO" id="GO:0043335">
    <property type="term" value="P:protein unfolding"/>
    <property type="evidence" value="ECO:0007669"/>
    <property type="project" value="UniProtKB-UniRule"/>
</dbReference>
<name>A0A5Q0LWV7_VARPD</name>
<dbReference type="RefSeq" id="WP_153280655.1">
    <property type="nucleotide sequence ID" value="NZ_CP045644.1"/>
</dbReference>
<evidence type="ECO:0000313" key="10">
    <source>
        <dbReference type="EMBL" id="QFZ81676.1"/>
    </source>
</evidence>
<dbReference type="InterPro" id="IPR003593">
    <property type="entry name" value="AAA+_ATPase"/>
</dbReference>
<dbReference type="Pfam" id="PF07724">
    <property type="entry name" value="AAA_2"/>
    <property type="match status" value="1"/>
</dbReference>
<feature type="binding site" evidence="7">
    <location>
        <position position="320"/>
    </location>
    <ligand>
        <name>ATP</name>
        <dbReference type="ChEBI" id="CHEBI:30616"/>
    </ligand>
</feature>
<dbReference type="InterPro" id="IPR004491">
    <property type="entry name" value="HslU"/>
</dbReference>
<dbReference type="PANTHER" id="PTHR48102">
    <property type="entry name" value="ATP-DEPENDENT CLP PROTEASE ATP-BINDING SUBUNIT CLPX-LIKE, MITOCHONDRIAL-RELATED"/>
    <property type="match status" value="1"/>
</dbReference>
<evidence type="ECO:0000256" key="4">
    <source>
        <dbReference type="ARBA" id="ARBA00022741"/>
    </source>
</evidence>
<accession>A0A5Q0LWV7</accession>
<keyword evidence="5 7" id="KW-0067">ATP-binding</keyword>
<dbReference type="NCBIfam" id="TIGR00390">
    <property type="entry name" value="hslU"/>
    <property type="match status" value="1"/>
</dbReference>
<feature type="domain" description="Clp ATPase C-terminal" evidence="9">
    <location>
        <begin position="334"/>
        <end position="430"/>
    </location>
</feature>
<dbReference type="InterPro" id="IPR003959">
    <property type="entry name" value="ATPase_AAA_core"/>
</dbReference>
<dbReference type="Gene3D" id="1.10.8.10">
    <property type="entry name" value="DNA helicase RuvA subunit, C-terminal domain"/>
    <property type="match status" value="2"/>
</dbReference>
<dbReference type="Gene3D" id="3.40.50.300">
    <property type="entry name" value="P-loop containing nucleotide triphosphate hydrolases"/>
    <property type="match status" value="2"/>
</dbReference>
<gene>
    <name evidence="7 10" type="primary">hslU</name>
    <name evidence="10" type="ORF">GFK26_02210</name>
</gene>
<dbReference type="GO" id="GO:0036402">
    <property type="term" value="F:proteasome-activating activity"/>
    <property type="evidence" value="ECO:0007669"/>
    <property type="project" value="UniProtKB-UniRule"/>
</dbReference>
<dbReference type="GO" id="GO:0005524">
    <property type="term" value="F:ATP binding"/>
    <property type="evidence" value="ECO:0007669"/>
    <property type="project" value="UniProtKB-UniRule"/>
</dbReference>
<dbReference type="GO" id="GO:0016887">
    <property type="term" value="F:ATP hydrolysis activity"/>
    <property type="evidence" value="ECO:0007669"/>
    <property type="project" value="InterPro"/>
</dbReference>
<dbReference type="GO" id="GO:0008233">
    <property type="term" value="F:peptidase activity"/>
    <property type="evidence" value="ECO:0007669"/>
    <property type="project" value="UniProtKB-KW"/>
</dbReference>